<protein>
    <submittedName>
        <fullName evidence="3">DUF4352 domain-containing protein</fullName>
    </submittedName>
</protein>
<dbReference type="Pfam" id="PF17118">
    <property type="entry name" value="DUF5105"/>
    <property type="match status" value="1"/>
</dbReference>
<keyword evidence="1" id="KW-0732">Signal</keyword>
<evidence type="ECO:0000313" key="3">
    <source>
        <dbReference type="EMBL" id="HIV74271.1"/>
    </source>
</evidence>
<dbReference type="Proteomes" id="UP000823937">
    <property type="component" value="Unassembled WGS sequence"/>
</dbReference>
<dbReference type="PROSITE" id="PS51257">
    <property type="entry name" value="PROKAR_LIPOPROTEIN"/>
    <property type="match status" value="1"/>
</dbReference>
<sequence length="351" mass="39402">MKKSISVVLAIVMLLIFTACSAGEDKKADSSGKSKVLEATVEDGAFILSSKNDEFDPEGDTGTIKLNVAVKNKTDSSINIFPENDMQLFDGEEQIDAVSIFDASIELEVPSNTSIGADKKKTFSVLFEVERDKEYELNIEPLLMSGEEVEPVTFSVDMSEFEDTYEVLQEPVDALTAYIDTIYFDEKDDKLEEMMQVDVEEQLKDAEKEFTQFLDDATFKEISSKQAAKLYDTYVETLKDKGEFHIQLKGNSGEKAVVEMEYIGISAMDVGDEFSNVRKDYLEKSADYNTKKADEYAISKLDKIISGVDSKESRNNLEIRMVKKDGKWAFESGYSDVAKELNEIFAGGRIY</sequence>
<proteinExistence type="predicted"/>
<feature type="domain" description="DUF5105" evidence="2">
    <location>
        <begin position="162"/>
        <end position="345"/>
    </location>
</feature>
<evidence type="ECO:0000256" key="1">
    <source>
        <dbReference type="SAM" id="SignalP"/>
    </source>
</evidence>
<reference evidence="3" key="1">
    <citation type="journal article" date="2021" name="PeerJ">
        <title>Extensive microbial diversity within the chicken gut microbiome revealed by metagenomics and culture.</title>
        <authorList>
            <person name="Gilroy R."/>
            <person name="Ravi A."/>
            <person name="Getino M."/>
            <person name="Pursley I."/>
            <person name="Horton D.L."/>
            <person name="Alikhan N.F."/>
            <person name="Baker D."/>
            <person name="Gharbi K."/>
            <person name="Hall N."/>
            <person name="Watson M."/>
            <person name="Adriaenssens E.M."/>
            <person name="Foster-Nyarko E."/>
            <person name="Jarju S."/>
            <person name="Secka A."/>
            <person name="Antonio M."/>
            <person name="Oren A."/>
            <person name="Chaudhuri R.R."/>
            <person name="La Ragione R."/>
            <person name="Hildebrand F."/>
            <person name="Pallen M.J."/>
        </authorList>
    </citation>
    <scope>NUCLEOTIDE SEQUENCE</scope>
    <source>
        <strain evidence="3">CHK169-2315</strain>
    </source>
</reference>
<gene>
    <name evidence="3" type="ORF">H9895_04225</name>
</gene>
<dbReference type="InterPro" id="IPR031343">
    <property type="entry name" value="DUF5105"/>
</dbReference>
<organism evidence="3 4">
    <name type="scientific">Candidatus Pseudogracilibacillus intestinigallinarum</name>
    <dbReference type="NCBI Taxonomy" id="2838742"/>
    <lineage>
        <taxon>Bacteria</taxon>
        <taxon>Bacillati</taxon>
        <taxon>Bacillota</taxon>
        <taxon>Bacilli</taxon>
        <taxon>Bacillales</taxon>
        <taxon>Bacillaceae</taxon>
        <taxon>Pseudogracilibacillus</taxon>
    </lineage>
</organism>
<dbReference type="AlphaFoldDB" id="A0A9D1PM04"/>
<evidence type="ECO:0000313" key="4">
    <source>
        <dbReference type="Proteomes" id="UP000823937"/>
    </source>
</evidence>
<evidence type="ECO:0000259" key="2">
    <source>
        <dbReference type="Pfam" id="PF17118"/>
    </source>
</evidence>
<feature type="signal peptide" evidence="1">
    <location>
        <begin position="1"/>
        <end position="21"/>
    </location>
</feature>
<reference evidence="3" key="2">
    <citation type="submission" date="2021-04" db="EMBL/GenBank/DDBJ databases">
        <authorList>
            <person name="Gilroy R."/>
        </authorList>
    </citation>
    <scope>NUCLEOTIDE SEQUENCE</scope>
    <source>
        <strain evidence="3">CHK169-2315</strain>
    </source>
</reference>
<accession>A0A9D1PM04</accession>
<name>A0A9D1PM04_9BACI</name>
<dbReference type="EMBL" id="DXHX01000061">
    <property type="protein sequence ID" value="HIV74271.1"/>
    <property type="molecule type" value="Genomic_DNA"/>
</dbReference>
<feature type="chain" id="PRO_5039467489" evidence="1">
    <location>
        <begin position="22"/>
        <end position="351"/>
    </location>
</feature>
<comment type="caution">
    <text evidence="3">The sequence shown here is derived from an EMBL/GenBank/DDBJ whole genome shotgun (WGS) entry which is preliminary data.</text>
</comment>